<feature type="coiled-coil region" evidence="1">
    <location>
        <begin position="46"/>
        <end position="116"/>
    </location>
</feature>
<organism evidence="2 3">
    <name type="scientific">Apilactobacillus kunkeei</name>
    <dbReference type="NCBI Taxonomy" id="148814"/>
    <lineage>
        <taxon>Bacteria</taxon>
        <taxon>Bacillati</taxon>
        <taxon>Bacillota</taxon>
        <taxon>Bacilli</taxon>
        <taxon>Lactobacillales</taxon>
        <taxon>Lactobacillaceae</taxon>
        <taxon>Apilactobacillus</taxon>
    </lineage>
</organism>
<reference evidence="2 3" key="1">
    <citation type="journal article" date="2016" name="Syst. Appl. Microbiol.">
        <title>Genomic characterization of a fructophilic bee symbiont Lactobacillus kunkeei reveals its niche-specific adaptation.</title>
        <authorList>
            <person name="Maeno S."/>
            <person name="Tanizawa Y."/>
            <person name="Kanesaki Y."/>
            <person name="Kubota E."/>
            <person name="Kumar H."/>
            <person name="Dicks L."/>
            <person name="Salminen S."/>
            <person name="Nakagawa J."/>
            <person name="Arita M."/>
            <person name="Endo A."/>
        </authorList>
    </citation>
    <scope>NUCLEOTIDE SEQUENCE [LARGE SCALE GENOMIC DNA]</scope>
    <source>
        <strain evidence="2 3">FF30-6</strain>
    </source>
</reference>
<evidence type="ECO:0000313" key="3">
    <source>
        <dbReference type="Proteomes" id="UP000186588"/>
    </source>
</evidence>
<protein>
    <recommendedName>
        <fullName evidence="4">DUF1351 domain-containing protein</fullName>
    </recommendedName>
</protein>
<accession>A0A1L8CFW9</accession>
<dbReference type="RefSeq" id="WP_178391548.1">
    <property type="nucleotide sequence ID" value="NZ_BDDX01000001.1"/>
</dbReference>
<keyword evidence="1" id="KW-0175">Coiled coil</keyword>
<dbReference type="AlphaFoldDB" id="A0A1L8CFW9"/>
<evidence type="ECO:0008006" key="4">
    <source>
        <dbReference type="Google" id="ProtNLM"/>
    </source>
</evidence>
<evidence type="ECO:0000313" key="2">
    <source>
        <dbReference type="EMBL" id="GAT90082.1"/>
    </source>
</evidence>
<name>A0A1L8CFW9_9LACO</name>
<evidence type="ECO:0000256" key="1">
    <source>
        <dbReference type="SAM" id="Coils"/>
    </source>
</evidence>
<proteinExistence type="predicted"/>
<feature type="coiled-coil region" evidence="1">
    <location>
        <begin position="205"/>
        <end position="232"/>
    </location>
</feature>
<dbReference type="Pfam" id="PF07083">
    <property type="entry name" value="DUF1351"/>
    <property type="match status" value="1"/>
</dbReference>
<gene>
    <name evidence="2" type="ORF">FF306_00175</name>
</gene>
<dbReference type="InterPro" id="IPR009785">
    <property type="entry name" value="Prophage_Lj928_Orf309"/>
</dbReference>
<dbReference type="Proteomes" id="UP000186588">
    <property type="component" value="Unassembled WGS sequence"/>
</dbReference>
<comment type="caution">
    <text evidence="2">The sequence shown here is derived from an EMBL/GenBank/DDBJ whole genome shotgun (WGS) entry which is preliminary data.</text>
</comment>
<dbReference type="EMBL" id="BDDX01000001">
    <property type="protein sequence ID" value="GAT90082.1"/>
    <property type="molecule type" value="Genomic_DNA"/>
</dbReference>
<sequence>MQEISNNVTVDYQVGKLELKNSELLRNAVSEVADKYKDLIITDDTVKEDKKTKTELNGLLKQLEDKRKEYKKQYQIPLKDFENSIKDIEVPLNDAINNLKLQLNDYDERLVKQKEEQIRAFIEEVCKEHKADDKDIIINPKWLNKSTSKKTWQDEAIQAIKLQDAEISRFEIDVANVKAFAEQLNVNPDSYVYQLNMGASSIEVVQRMQKDVERAKKRQEALDAETKAMNEAKKARTKVIDNKRIDTETGEVEKLETFTLTVTGKHEDLINLAKYMQEHNIDFKSAE</sequence>